<dbReference type="NCBIfam" id="TIGR01250">
    <property type="entry name" value="pro_imino_pep_2"/>
    <property type="match status" value="1"/>
</dbReference>
<dbReference type="EMBL" id="KQ085890">
    <property type="protein sequence ID" value="KLO18946.1"/>
    <property type="molecule type" value="Genomic_DNA"/>
</dbReference>
<proteinExistence type="inferred from homology"/>
<organism evidence="4 5">
    <name type="scientific">Schizopora paradoxa</name>
    <dbReference type="NCBI Taxonomy" id="27342"/>
    <lineage>
        <taxon>Eukaryota</taxon>
        <taxon>Fungi</taxon>
        <taxon>Dikarya</taxon>
        <taxon>Basidiomycota</taxon>
        <taxon>Agaricomycotina</taxon>
        <taxon>Agaricomycetes</taxon>
        <taxon>Hymenochaetales</taxon>
        <taxon>Schizoporaceae</taxon>
        <taxon>Schizopora</taxon>
    </lineage>
</organism>
<dbReference type="PRINTS" id="PR00793">
    <property type="entry name" value="PROAMNOPTASE"/>
</dbReference>
<comment type="similarity">
    <text evidence="1">Belongs to the peptidase S33 family.</text>
</comment>
<dbReference type="PIRSF" id="PIRSF005539">
    <property type="entry name" value="Pept_S33_TRI_F1"/>
    <property type="match status" value="1"/>
</dbReference>
<reference evidence="4 5" key="1">
    <citation type="submission" date="2015-04" db="EMBL/GenBank/DDBJ databases">
        <title>Complete genome sequence of Schizopora paradoxa KUC8140, a cosmopolitan wood degrader in East Asia.</title>
        <authorList>
            <consortium name="DOE Joint Genome Institute"/>
            <person name="Min B."/>
            <person name="Park H."/>
            <person name="Jang Y."/>
            <person name="Kim J.-J."/>
            <person name="Kim K.H."/>
            <person name="Pangilinan J."/>
            <person name="Lipzen A."/>
            <person name="Riley R."/>
            <person name="Grigoriev I.V."/>
            <person name="Spatafora J.W."/>
            <person name="Choi I.-G."/>
        </authorList>
    </citation>
    <scope>NUCLEOTIDE SEQUENCE [LARGE SCALE GENOMIC DNA]</scope>
    <source>
        <strain evidence="4 5">KUC8140</strain>
    </source>
</reference>
<feature type="domain" description="AB hydrolase-1" evidence="3">
    <location>
        <begin position="33"/>
        <end position="286"/>
    </location>
</feature>
<dbReference type="GO" id="GO:0008233">
    <property type="term" value="F:peptidase activity"/>
    <property type="evidence" value="ECO:0007669"/>
    <property type="project" value="InterPro"/>
</dbReference>
<dbReference type="InterPro" id="IPR005945">
    <property type="entry name" value="Pro_imino_pep"/>
</dbReference>
<accession>A0A0H2SPF6</accession>
<evidence type="ECO:0000256" key="2">
    <source>
        <dbReference type="ARBA" id="ARBA00022801"/>
    </source>
</evidence>
<dbReference type="InParanoid" id="A0A0H2SPF6"/>
<dbReference type="OrthoDB" id="190201at2759"/>
<dbReference type="SUPFAM" id="SSF53474">
    <property type="entry name" value="alpha/beta-Hydrolases"/>
    <property type="match status" value="1"/>
</dbReference>
<gene>
    <name evidence="4" type="ORF">SCHPADRAFT_865863</name>
</gene>
<dbReference type="STRING" id="27342.A0A0H2SPF6"/>
<dbReference type="InterPro" id="IPR029058">
    <property type="entry name" value="AB_hydrolase_fold"/>
</dbReference>
<dbReference type="AlphaFoldDB" id="A0A0H2SPF6"/>
<keyword evidence="5" id="KW-1185">Reference proteome</keyword>
<evidence type="ECO:0000313" key="4">
    <source>
        <dbReference type="EMBL" id="KLO18946.1"/>
    </source>
</evidence>
<dbReference type="InterPro" id="IPR000073">
    <property type="entry name" value="AB_hydrolase_1"/>
</dbReference>
<sequence>MTEGTVDFTLGNETHQTWYKIVGDLKTSKSGCPLVVLHGGPGATHQYLVSIADLSTKYGIPVVFYDQLGNGNSTHLREKPKEFWTPQLFMDELENLVAKLGIAEKYDLLGHSWGGMLGSQFAATRRPKGLRRLILSGSPASMELWEETGKEYAKGLPPDVQAALKKHEDAGTTDDQEYKDAINVFYAKHLCRVQPMPEDVVESFKIMDEDPTVYMTMNGPSEFHITGSLRTWTVIPELHNIQVPTFLINGRYDGASDKAVLPFFKHIPHVKWYTLAESSHMGPWEEREKFMELVSEFLLW</sequence>
<dbReference type="InterPro" id="IPR002410">
    <property type="entry name" value="Peptidase_S33"/>
</dbReference>
<dbReference type="PANTHER" id="PTHR43194">
    <property type="entry name" value="HYDROLASE ALPHA/BETA FOLD FAMILY"/>
    <property type="match status" value="1"/>
</dbReference>
<dbReference type="PANTHER" id="PTHR43194:SF2">
    <property type="entry name" value="PEROXISOMAL MEMBRANE PROTEIN LPX1"/>
    <property type="match status" value="1"/>
</dbReference>
<evidence type="ECO:0000313" key="5">
    <source>
        <dbReference type="Proteomes" id="UP000053477"/>
    </source>
</evidence>
<evidence type="ECO:0000259" key="3">
    <source>
        <dbReference type="Pfam" id="PF00561"/>
    </source>
</evidence>
<dbReference type="Proteomes" id="UP000053477">
    <property type="component" value="Unassembled WGS sequence"/>
</dbReference>
<protein>
    <submittedName>
        <fullName evidence="4">Proline iminopeptidase protein</fullName>
    </submittedName>
</protein>
<name>A0A0H2SPF6_9AGAM</name>
<evidence type="ECO:0000256" key="1">
    <source>
        <dbReference type="ARBA" id="ARBA00010088"/>
    </source>
</evidence>
<dbReference type="Gene3D" id="3.40.50.1820">
    <property type="entry name" value="alpha/beta hydrolase"/>
    <property type="match status" value="1"/>
</dbReference>
<dbReference type="Pfam" id="PF00561">
    <property type="entry name" value="Abhydrolase_1"/>
    <property type="match status" value="1"/>
</dbReference>
<keyword evidence="2" id="KW-0378">Hydrolase</keyword>
<dbReference type="InterPro" id="IPR050228">
    <property type="entry name" value="Carboxylesterase_BioH"/>
</dbReference>
<dbReference type="GO" id="GO:0006508">
    <property type="term" value="P:proteolysis"/>
    <property type="evidence" value="ECO:0007669"/>
    <property type="project" value="InterPro"/>
</dbReference>